<dbReference type="Proteomes" id="UP000775547">
    <property type="component" value="Unassembled WGS sequence"/>
</dbReference>
<feature type="non-terminal residue" evidence="2">
    <location>
        <position position="163"/>
    </location>
</feature>
<feature type="region of interest" description="Disordered" evidence="1">
    <location>
        <begin position="1"/>
        <end position="30"/>
    </location>
</feature>
<proteinExistence type="predicted"/>
<sequence length="163" mass="18831">ERENAMKKREEEREDAMKTREEEREDTVKELKDTITGLEESQEHLNKEIRPMKKTIDCLQKIVGPLHRRAIVDEARNQLLEMYQISPRNYATAKLLLAAVKERMITVAWRHLLSADALDLIFLPSAIRNAGNLAVQASAEDLSFAIVSTSLEERDRKALREIY</sequence>
<comment type="caution">
    <text evidence="2">The sequence shown here is derived from an EMBL/GenBank/DDBJ whole genome shotgun (WGS) entry which is preliminary data.</text>
</comment>
<reference evidence="2" key="1">
    <citation type="submission" date="2020-07" db="EMBL/GenBank/DDBJ databases">
        <authorList>
            <person name="Nieuwenhuis M."/>
            <person name="Van De Peppel L.J.J."/>
        </authorList>
    </citation>
    <scope>NUCLEOTIDE SEQUENCE</scope>
    <source>
        <strain evidence="2">AP01</strain>
        <tissue evidence="2">Mycelium</tissue>
    </source>
</reference>
<dbReference type="OrthoDB" id="3056374at2759"/>
<protein>
    <submittedName>
        <fullName evidence="2">Uncharacterized protein</fullName>
    </submittedName>
</protein>
<evidence type="ECO:0000256" key="1">
    <source>
        <dbReference type="SAM" id="MobiDB-lite"/>
    </source>
</evidence>
<dbReference type="EMBL" id="JABCKV010003435">
    <property type="protein sequence ID" value="KAG5635044.1"/>
    <property type="molecule type" value="Genomic_DNA"/>
</dbReference>
<dbReference type="AlphaFoldDB" id="A0A9P7FQB1"/>
<accession>A0A9P7FQB1</accession>
<name>A0A9P7FQB1_9AGAR</name>
<organism evidence="2 3">
    <name type="scientific">Asterophora parasitica</name>
    <dbReference type="NCBI Taxonomy" id="117018"/>
    <lineage>
        <taxon>Eukaryota</taxon>
        <taxon>Fungi</taxon>
        <taxon>Dikarya</taxon>
        <taxon>Basidiomycota</taxon>
        <taxon>Agaricomycotina</taxon>
        <taxon>Agaricomycetes</taxon>
        <taxon>Agaricomycetidae</taxon>
        <taxon>Agaricales</taxon>
        <taxon>Tricholomatineae</taxon>
        <taxon>Lyophyllaceae</taxon>
        <taxon>Asterophora</taxon>
    </lineage>
</organism>
<reference evidence="2" key="2">
    <citation type="submission" date="2021-10" db="EMBL/GenBank/DDBJ databases">
        <title>Phylogenomics reveals ancestral predisposition of the termite-cultivated fungus Termitomyces towards a domesticated lifestyle.</title>
        <authorList>
            <person name="Auxier B."/>
            <person name="Grum-Grzhimaylo A."/>
            <person name="Cardenas M.E."/>
            <person name="Lodge J.D."/>
            <person name="Laessoe T."/>
            <person name="Pedersen O."/>
            <person name="Smith M.E."/>
            <person name="Kuyper T.W."/>
            <person name="Franco-Molano E.A."/>
            <person name="Baroni T.J."/>
            <person name="Aanen D.K."/>
        </authorList>
    </citation>
    <scope>NUCLEOTIDE SEQUENCE</scope>
    <source>
        <strain evidence="2">AP01</strain>
        <tissue evidence="2">Mycelium</tissue>
    </source>
</reference>
<gene>
    <name evidence="2" type="ORF">DXG03_005571</name>
</gene>
<evidence type="ECO:0000313" key="3">
    <source>
        <dbReference type="Proteomes" id="UP000775547"/>
    </source>
</evidence>
<keyword evidence="3" id="KW-1185">Reference proteome</keyword>
<evidence type="ECO:0000313" key="2">
    <source>
        <dbReference type="EMBL" id="KAG5635044.1"/>
    </source>
</evidence>